<accession>A0A382ZPI6</accession>
<dbReference type="GO" id="GO:0005829">
    <property type="term" value="C:cytosol"/>
    <property type="evidence" value="ECO:0007669"/>
    <property type="project" value="TreeGrafter"/>
</dbReference>
<feature type="non-terminal residue" evidence="3">
    <location>
        <position position="1"/>
    </location>
</feature>
<evidence type="ECO:0000256" key="2">
    <source>
        <dbReference type="ARBA" id="ARBA00022840"/>
    </source>
</evidence>
<dbReference type="InterPro" id="IPR004821">
    <property type="entry name" value="Cyt_trans-like"/>
</dbReference>
<dbReference type="SUPFAM" id="SSF52374">
    <property type="entry name" value="Nucleotidylyl transferase"/>
    <property type="match status" value="1"/>
</dbReference>
<dbReference type="Pfam" id="PF02569">
    <property type="entry name" value="Pantoate_ligase"/>
    <property type="match status" value="1"/>
</dbReference>
<dbReference type="GO" id="GO:0015940">
    <property type="term" value="P:pantothenate biosynthetic process"/>
    <property type="evidence" value="ECO:0007669"/>
    <property type="project" value="InterPro"/>
</dbReference>
<dbReference type="EMBL" id="UINC01185347">
    <property type="protein sequence ID" value="SVD97005.1"/>
    <property type="molecule type" value="Genomic_DNA"/>
</dbReference>
<dbReference type="PANTHER" id="PTHR21299:SF1">
    <property type="entry name" value="PANTOATE--BETA-ALANINE LIGASE"/>
    <property type="match status" value="1"/>
</dbReference>
<dbReference type="AlphaFoldDB" id="A0A382ZPI6"/>
<dbReference type="NCBIfam" id="TIGR00125">
    <property type="entry name" value="cyt_tran_rel"/>
    <property type="match status" value="1"/>
</dbReference>
<protein>
    <recommendedName>
        <fullName evidence="4">Pantoate--beta-alanine ligase</fullName>
    </recommendedName>
</protein>
<reference evidence="3" key="1">
    <citation type="submission" date="2018-05" db="EMBL/GenBank/DDBJ databases">
        <authorList>
            <person name="Lanie J.A."/>
            <person name="Ng W.-L."/>
            <person name="Kazmierczak K.M."/>
            <person name="Andrzejewski T.M."/>
            <person name="Davidsen T.M."/>
            <person name="Wayne K.J."/>
            <person name="Tettelin H."/>
            <person name="Glass J.I."/>
            <person name="Rusch D."/>
            <person name="Podicherti R."/>
            <person name="Tsui H.-C.T."/>
            <person name="Winkler M.E."/>
        </authorList>
    </citation>
    <scope>NUCLEOTIDE SEQUENCE</scope>
</reference>
<dbReference type="PANTHER" id="PTHR21299">
    <property type="entry name" value="CYTIDYLATE KINASE/PANTOATE-BETA-ALANINE LIGASE"/>
    <property type="match status" value="1"/>
</dbReference>
<dbReference type="GO" id="GO:0004592">
    <property type="term" value="F:pantoate-beta-alanine ligase activity"/>
    <property type="evidence" value="ECO:0007669"/>
    <property type="project" value="InterPro"/>
</dbReference>
<dbReference type="Gene3D" id="3.40.50.620">
    <property type="entry name" value="HUPs"/>
    <property type="match status" value="1"/>
</dbReference>
<proteinExistence type="predicted"/>
<evidence type="ECO:0008006" key="4">
    <source>
        <dbReference type="Google" id="ProtNLM"/>
    </source>
</evidence>
<evidence type="ECO:0000256" key="1">
    <source>
        <dbReference type="ARBA" id="ARBA00022741"/>
    </source>
</evidence>
<keyword evidence="1" id="KW-0547">Nucleotide-binding</keyword>
<dbReference type="InterPro" id="IPR014729">
    <property type="entry name" value="Rossmann-like_a/b/a_fold"/>
</dbReference>
<evidence type="ECO:0000313" key="3">
    <source>
        <dbReference type="EMBL" id="SVD97005.1"/>
    </source>
</evidence>
<keyword evidence="2" id="KW-0067">ATP-binding</keyword>
<dbReference type="InterPro" id="IPR003721">
    <property type="entry name" value="Pantoate_ligase"/>
</dbReference>
<organism evidence="3">
    <name type="scientific">marine metagenome</name>
    <dbReference type="NCBI Taxonomy" id="408172"/>
    <lineage>
        <taxon>unclassified sequences</taxon>
        <taxon>metagenomes</taxon>
        <taxon>ecological metagenomes</taxon>
    </lineage>
</organism>
<name>A0A382ZPI6_9ZZZZ</name>
<sequence length="59" mass="6734">VLKKIKKITDLHRELTEARKSKKKISLVPTMGNLHEGHLSLIKHAQNISEYVVVSIFVN</sequence>
<feature type="non-terminal residue" evidence="3">
    <location>
        <position position="59"/>
    </location>
</feature>
<dbReference type="GO" id="GO:0005524">
    <property type="term" value="F:ATP binding"/>
    <property type="evidence" value="ECO:0007669"/>
    <property type="project" value="UniProtKB-KW"/>
</dbReference>
<gene>
    <name evidence="3" type="ORF">METZ01_LOCUS449859</name>
</gene>